<feature type="transmembrane region" description="Helical" evidence="6">
    <location>
        <begin position="120"/>
        <end position="142"/>
    </location>
</feature>
<feature type="transmembrane region" description="Helical" evidence="6">
    <location>
        <begin position="278"/>
        <end position="296"/>
    </location>
</feature>
<comment type="subcellular location">
    <subcellularLocation>
        <location evidence="1">Membrane</location>
        <topology evidence="1">Multi-pass membrane protein</topology>
    </subcellularLocation>
</comment>
<evidence type="ECO:0008006" key="8">
    <source>
        <dbReference type="Google" id="ProtNLM"/>
    </source>
</evidence>
<evidence type="ECO:0000313" key="7">
    <source>
        <dbReference type="EMBL" id="ABK23592.1"/>
    </source>
</evidence>
<dbReference type="PANTHER" id="PTHR11040">
    <property type="entry name" value="ZINC/IRON TRANSPORTER"/>
    <property type="match status" value="1"/>
</dbReference>
<keyword evidence="2 6" id="KW-0812">Transmembrane</keyword>
<evidence type="ECO:0000256" key="1">
    <source>
        <dbReference type="ARBA" id="ARBA00004141"/>
    </source>
</evidence>
<feature type="transmembrane region" description="Helical" evidence="6">
    <location>
        <begin position="331"/>
        <end position="350"/>
    </location>
</feature>
<dbReference type="GO" id="GO:0016020">
    <property type="term" value="C:membrane"/>
    <property type="evidence" value="ECO:0007669"/>
    <property type="project" value="UniProtKB-SubCell"/>
</dbReference>
<dbReference type="Pfam" id="PF02535">
    <property type="entry name" value="Zip"/>
    <property type="match status" value="1"/>
</dbReference>
<reference evidence="7" key="1">
    <citation type="journal article" date="2008" name="BMC Genomics">
        <title>A conifer genomics resource of 200,000 spruce (Picea spp.) ESTs and 6,464 high-quality, sequence-finished full-length cDNAs for Sitka spruce (Picea sitchensis).</title>
        <authorList>
            <person name="Ralph S.G."/>
            <person name="Chun H.J."/>
            <person name="Kolosova N."/>
            <person name="Cooper D."/>
            <person name="Oddy C."/>
            <person name="Ritland C.E."/>
            <person name="Kirkpatrick R."/>
            <person name="Moore R."/>
            <person name="Barber S."/>
            <person name="Holt R.A."/>
            <person name="Jones S.J."/>
            <person name="Marra M.A."/>
            <person name="Douglas C.J."/>
            <person name="Ritland K."/>
            <person name="Bohlmann J."/>
        </authorList>
    </citation>
    <scope>NUCLEOTIDE SEQUENCE</scope>
    <source>
        <tissue evidence="7">Green portion of the leader tissue</tissue>
    </source>
</reference>
<dbReference type="GO" id="GO:0005385">
    <property type="term" value="F:zinc ion transmembrane transporter activity"/>
    <property type="evidence" value="ECO:0007669"/>
    <property type="project" value="TreeGrafter"/>
</dbReference>
<feature type="transmembrane region" description="Helical" evidence="6">
    <location>
        <begin position="12"/>
        <end position="32"/>
    </location>
</feature>
<evidence type="ECO:0000256" key="2">
    <source>
        <dbReference type="ARBA" id="ARBA00022692"/>
    </source>
</evidence>
<protein>
    <recommendedName>
        <fullName evidence="8">Zinc transporter</fullName>
    </recommendedName>
</protein>
<evidence type="ECO:0000256" key="4">
    <source>
        <dbReference type="ARBA" id="ARBA00023136"/>
    </source>
</evidence>
<evidence type="ECO:0000256" key="6">
    <source>
        <dbReference type="SAM" id="Phobius"/>
    </source>
</evidence>
<evidence type="ECO:0000256" key="5">
    <source>
        <dbReference type="SAM" id="MobiDB-lite"/>
    </source>
</evidence>
<sequence length="352" mass="37624">MGTVDCKCQWALLAVGILANCLLTCPGFVQAAPGSGHDDEAKKSDLRDKGLILVKIWCLVIVFAVTFTGGISPYFWRWNQSFLVVGTQFAGGVFLGTALMHFLSDSNQAFQDLGLKDYPMAFMLCSLGYVLTMLGDCVLLWVNQRNNVGNECGKGKEAAEEGDGSGGRSSGGGSRRRRAAATGESTLLILALCFHSVFEGMAVGVAESKGGAWRALWTVCLHKVFAATAMAIALLRMKPNRPFLSCVAYAFAFGISSPVGVSIGIIVDSTTEGPVARWLFAITMGLATGIFIYVALNHMLRGAHAQAPRNNSGTTREEDDDDGDDRHGPSLYNFLAFLLGVGVIAVAMIWDT</sequence>
<dbReference type="AlphaFoldDB" id="A9NSI1"/>
<feature type="transmembrane region" description="Helical" evidence="6">
    <location>
        <begin position="82"/>
        <end position="100"/>
    </location>
</feature>
<feature type="compositionally biased region" description="Gly residues" evidence="5">
    <location>
        <begin position="164"/>
        <end position="173"/>
    </location>
</feature>
<dbReference type="EMBL" id="EF084270">
    <property type="protein sequence ID" value="ABK23592.1"/>
    <property type="molecule type" value="mRNA"/>
</dbReference>
<feature type="transmembrane region" description="Helical" evidence="6">
    <location>
        <begin position="212"/>
        <end position="235"/>
    </location>
</feature>
<accession>A9NSI1</accession>
<dbReference type="PANTHER" id="PTHR11040:SF217">
    <property type="entry name" value="ZINC TRANSPORTER 11"/>
    <property type="match status" value="1"/>
</dbReference>
<keyword evidence="4 6" id="KW-0472">Membrane</keyword>
<dbReference type="OMA" id="VDCKCQW"/>
<feature type="transmembrane region" description="Helical" evidence="6">
    <location>
        <begin position="247"/>
        <end position="266"/>
    </location>
</feature>
<dbReference type="InterPro" id="IPR003689">
    <property type="entry name" value="ZIP"/>
</dbReference>
<evidence type="ECO:0000256" key="3">
    <source>
        <dbReference type="ARBA" id="ARBA00022989"/>
    </source>
</evidence>
<proteinExistence type="evidence at transcript level"/>
<feature type="transmembrane region" description="Helical" evidence="6">
    <location>
        <begin position="185"/>
        <end position="206"/>
    </location>
</feature>
<feature type="region of interest" description="Disordered" evidence="5">
    <location>
        <begin position="153"/>
        <end position="176"/>
    </location>
</feature>
<feature type="transmembrane region" description="Helical" evidence="6">
    <location>
        <begin position="52"/>
        <end position="75"/>
    </location>
</feature>
<name>A9NSI1_PICSI</name>
<keyword evidence="3 6" id="KW-1133">Transmembrane helix</keyword>
<organism evidence="7">
    <name type="scientific">Picea sitchensis</name>
    <name type="common">Sitka spruce</name>
    <name type="synonym">Pinus sitchensis</name>
    <dbReference type="NCBI Taxonomy" id="3332"/>
    <lineage>
        <taxon>Eukaryota</taxon>
        <taxon>Viridiplantae</taxon>
        <taxon>Streptophyta</taxon>
        <taxon>Embryophyta</taxon>
        <taxon>Tracheophyta</taxon>
        <taxon>Spermatophyta</taxon>
        <taxon>Pinopsida</taxon>
        <taxon>Pinidae</taxon>
        <taxon>Conifers I</taxon>
        <taxon>Pinales</taxon>
        <taxon>Pinaceae</taxon>
        <taxon>Picea</taxon>
    </lineage>
</organism>